<dbReference type="EMBL" id="CM042061">
    <property type="protein sequence ID" value="KAI3673682.1"/>
    <property type="molecule type" value="Genomic_DNA"/>
</dbReference>
<evidence type="ECO:0000313" key="1">
    <source>
        <dbReference type="EMBL" id="KAI3673682.1"/>
    </source>
</evidence>
<comment type="caution">
    <text evidence="1">The sequence shown here is derived from an EMBL/GenBank/DDBJ whole genome shotgun (WGS) entry which is preliminary data.</text>
</comment>
<name>A0ACB8XV03_ARCLA</name>
<proteinExistence type="predicted"/>
<reference evidence="1 2" key="2">
    <citation type="journal article" date="2022" name="Mol. Ecol. Resour.">
        <title>The genomes of chicory, endive, great burdock and yacon provide insights into Asteraceae paleo-polyploidization history and plant inulin production.</title>
        <authorList>
            <person name="Fan W."/>
            <person name="Wang S."/>
            <person name="Wang H."/>
            <person name="Wang A."/>
            <person name="Jiang F."/>
            <person name="Liu H."/>
            <person name="Zhao H."/>
            <person name="Xu D."/>
            <person name="Zhang Y."/>
        </authorList>
    </citation>
    <scope>NUCLEOTIDE SEQUENCE [LARGE SCALE GENOMIC DNA]</scope>
    <source>
        <strain evidence="2">cv. Niubang</strain>
    </source>
</reference>
<accession>A0ACB8XV03</accession>
<evidence type="ECO:0000313" key="2">
    <source>
        <dbReference type="Proteomes" id="UP001055879"/>
    </source>
</evidence>
<reference evidence="2" key="1">
    <citation type="journal article" date="2022" name="Mol. Ecol. Resour.">
        <title>The genomes of chicory, endive, great burdock and yacon provide insights into Asteraceae palaeo-polyploidization history and plant inulin production.</title>
        <authorList>
            <person name="Fan W."/>
            <person name="Wang S."/>
            <person name="Wang H."/>
            <person name="Wang A."/>
            <person name="Jiang F."/>
            <person name="Liu H."/>
            <person name="Zhao H."/>
            <person name="Xu D."/>
            <person name="Zhang Y."/>
        </authorList>
    </citation>
    <scope>NUCLEOTIDE SEQUENCE [LARGE SCALE GENOMIC DNA]</scope>
    <source>
        <strain evidence="2">cv. Niubang</strain>
    </source>
</reference>
<gene>
    <name evidence="1" type="ORF">L6452_39807</name>
</gene>
<protein>
    <submittedName>
        <fullName evidence="1">Uncharacterized protein</fullName>
    </submittedName>
</protein>
<dbReference type="Proteomes" id="UP001055879">
    <property type="component" value="Linkage Group LG15"/>
</dbReference>
<organism evidence="1 2">
    <name type="scientific">Arctium lappa</name>
    <name type="common">Greater burdock</name>
    <name type="synonym">Lappa major</name>
    <dbReference type="NCBI Taxonomy" id="4217"/>
    <lineage>
        <taxon>Eukaryota</taxon>
        <taxon>Viridiplantae</taxon>
        <taxon>Streptophyta</taxon>
        <taxon>Embryophyta</taxon>
        <taxon>Tracheophyta</taxon>
        <taxon>Spermatophyta</taxon>
        <taxon>Magnoliopsida</taxon>
        <taxon>eudicotyledons</taxon>
        <taxon>Gunneridae</taxon>
        <taxon>Pentapetalae</taxon>
        <taxon>asterids</taxon>
        <taxon>campanulids</taxon>
        <taxon>Asterales</taxon>
        <taxon>Asteraceae</taxon>
        <taxon>Carduoideae</taxon>
        <taxon>Cardueae</taxon>
        <taxon>Arctiinae</taxon>
        <taxon>Arctium</taxon>
    </lineage>
</organism>
<keyword evidence="2" id="KW-1185">Reference proteome</keyword>
<sequence>MQPFLILNFCCSFIYESLEDFRRILDFVNIYQNHTRRALQISIRGGVSRCDIPIMSVVCKYANYSRRLFDRLSLFQSNFGSVKP</sequence>